<protein>
    <submittedName>
        <fullName evidence="1">Uncharacterized protein</fullName>
    </submittedName>
</protein>
<reference evidence="1" key="1">
    <citation type="submission" date="2018-05" db="EMBL/GenBank/DDBJ databases">
        <authorList>
            <person name="Lanie J.A."/>
            <person name="Ng W.-L."/>
            <person name="Kazmierczak K.M."/>
            <person name="Andrzejewski T.M."/>
            <person name="Davidsen T.M."/>
            <person name="Wayne K.J."/>
            <person name="Tettelin H."/>
            <person name="Glass J.I."/>
            <person name="Rusch D."/>
            <person name="Podicherti R."/>
            <person name="Tsui H.-C.T."/>
            <person name="Winkler M.E."/>
        </authorList>
    </citation>
    <scope>NUCLEOTIDE SEQUENCE</scope>
</reference>
<organism evidence="1">
    <name type="scientific">marine metagenome</name>
    <dbReference type="NCBI Taxonomy" id="408172"/>
    <lineage>
        <taxon>unclassified sequences</taxon>
        <taxon>metagenomes</taxon>
        <taxon>ecological metagenomes</taxon>
    </lineage>
</organism>
<feature type="non-terminal residue" evidence="1">
    <location>
        <position position="54"/>
    </location>
</feature>
<proteinExistence type="predicted"/>
<evidence type="ECO:0000313" key="1">
    <source>
        <dbReference type="EMBL" id="SVD27997.1"/>
    </source>
</evidence>
<accession>A0A382U1Y5</accession>
<gene>
    <name evidence="1" type="ORF">METZ01_LOCUS380851</name>
</gene>
<sequence>MSMRSRFGILVTAGFLAFSGFTFSLRAEDAAVLVAPREIFSGGSSALTLTTFNA</sequence>
<dbReference type="AlphaFoldDB" id="A0A382U1Y5"/>
<dbReference type="EMBL" id="UINC01140694">
    <property type="protein sequence ID" value="SVD27997.1"/>
    <property type="molecule type" value="Genomic_DNA"/>
</dbReference>
<name>A0A382U1Y5_9ZZZZ</name>